<dbReference type="InterPro" id="IPR010982">
    <property type="entry name" value="Lambda_DNA-bd_dom_sf"/>
</dbReference>
<evidence type="ECO:0000259" key="1">
    <source>
        <dbReference type="PROSITE" id="PS50943"/>
    </source>
</evidence>
<dbReference type="Gene3D" id="1.10.260.40">
    <property type="entry name" value="lambda repressor-like DNA-binding domains"/>
    <property type="match status" value="1"/>
</dbReference>
<evidence type="ECO:0000313" key="2">
    <source>
        <dbReference type="EMBL" id="HEB45007.1"/>
    </source>
</evidence>
<accession>A0A7C1TAD7</accession>
<dbReference type="CDD" id="cd00093">
    <property type="entry name" value="HTH_XRE"/>
    <property type="match status" value="1"/>
</dbReference>
<comment type="caution">
    <text evidence="2">The sequence shown here is derived from an EMBL/GenBank/DDBJ whole genome shotgun (WGS) entry which is preliminary data.</text>
</comment>
<dbReference type="SUPFAM" id="SSF47413">
    <property type="entry name" value="lambda repressor-like DNA-binding domains"/>
    <property type="match status" value="1"/>
</dbReference>
<proteinExistence type="predicted"/>
<dbReference type="PROSITE" id="PS50943">
    <property type="entry name" value="HTH_CROC1"/>
    <property type="match status" value="1"/>
</dbReference>
<dbReference type="AlphaFoldDB" id="A0A7C1TAD7"/>
<dbReference type="EMBL" id="DSKI01000779">
    <property type="protein sequence ID" value="HEB45007.1"/>
    <property type="molecule type" value="Genomic_DNA"/>
</dbReference>
<sequence length="88" mass="9902">MMMVQSAHHIVFSPALCRAARGYLGWTQEELALQSLVSRSTIRDYEGQRHGVHRSTEAQLKLAFEKAGLRFTSENGFPGIFCSYQPEA</sequence>
<dbReference type="InterPro" id="IPR001387">
    <property type="entry name" value="Cro/C1-type_HTH"/>
</dbReference>
<dbReference type="GO" id="GO:0003677">
    <property type="term" value="F:DNA binding"/>
    <property type="evidence" value="ECO:0007669"/>
    <property type="project" value="InterPro"/>
</dbReference>
<name>A0A7C1TAD7_9HYPH</name>
<protein>
    <submittedName>
        <fullName evidence="2">XRE family transcriptional regulator</fullName>
    </submittedName>
</protein>
<dbReference type="Pfam" id="PF01381">
    <property type="entry name" value="HTH_3"/>
    <property type="match status" value="1"/>
</dbReference>
<reference evidence="2" key="1">
    <citation type="journal article" date="2020" name="mSystems">
        <title>Genome- and Community-Level Interaction Insights into Carbon Utilization and Element Cycling Functions of Hydrothermarchaeota in Hydrothermal Sediment.</title>
        <authorList>
            <person name="Zhou Z."/>
            <person name="Liu Y."/>
            <person name="Xu W."/>
            <person name="Pan J."/>
            <person name="Luo Z.H."/>
            <person name="Li M."/>
        </authorList>
    </citation>
    <scope>NUCLEOTIDE SEQUENCE [LARGE SCALE GENOMIC DNA]</scope>
    <source>
        <strain evidence="2">SpSt-243</strain>
    </source>
</reference>
<feature type="domain" description="HTH cro/C1-type" evidence="1">
    <location>
        <begin position="18"/>
        <end position="46"/>
    </location>
</feature>
<gene>
    <name evidence="2" type="ORF">ENP70_15225</name>
</gene>
<organism evidence="2">
    <name type="scientific">Agrobacterium albertimagni</name>
    <dbReference type="NCBI Taxonomy" id="147266"/>
    <lineage>
        <taxon>Bacteria</taxon>
        <taxon>Pseudomonadati</taxon>
        <taxon>Pseudomonadota</taxon>
        <taxon>Alphaproteobacteria</taxon>
        <taxon>Hyphomicrobiales</taxon>
        <taxon>Rhizobiaceae</taxon>
        <taxon>Rhizobium/Agrobacterium group</taxon>
        <taxon>Agrobacterium</taxon>
    </lineage>
</organism>